<comment type="similarity">
    <text evidence="1">Belongs to the carotenoid oxygenase family.</text>
</comment>
<dbReference type="GO" id="GO:0046872">
    <property type="term" value="F:metal ion binding"/>
    <property type="evidence" value="ECO:0007669"/>
    <property type="project" value="UniProtKB-KW"/>
</dbReference>
<dbReference type="Proteomes" id="UP001301350">
    <property type="component" value="Unassembled WGS sequence"/>
</dbReference>
<name>A0AAV9IUB0_CYACA</name>
<feature type="region of interest" description="Disordered" evidence="6">
    <location>
        <begin position="29"/>
        <end position="77"/>
    </location>
</feature>
<feature type="binding site" evidence="5">
    <location>
        <position position="570"/>
    </location>
    <ligand>
        <name>Fe cation</name>
        <dbReference type="ChEBI" id="CHEBI:24875"/>
        <note>catalytic</note>
    </ligand>
</feature>
<protein>
    <submittedName>
        <fullName evidence="7">Uncharacterized protein</fullName>
    </submittedName>
</protein>
<sequence>MESLAFVLSTATINQRAVNSSLVLSANASSFTPTPRGAPVQARRRRQRPSGWRRCQAVQTGDARSSSQTSPPADAAEQTLGYDHEAWIRTYSNLTHEDSYRISADAIGPLPKDLVGTLFRNGPAKYTVGPDHLRHPWEGDGAVAAFTFPGDGTCWFRNRFVQTRGYLREKAAGRQLYRGTFATPKPGGWLANLFELQQKNLANTNVIYFAKRLLTLYEGGLPHALTPDDLRTEGDVRLGGVLAEHGDTFTAHPHVDPVRGNRLVGFANRMRLGGMSLRFLEFEADTWKLLSERPVDIPGFGFFHDFMFTQRYYLLLQAPIAFDVWPFVLGLRTAGESIRWLGDRRNAKLWLVPRDRPEEPAHVIECEPCSVFHWVNARDDGDAVVVDGCRMDRLFYGSSNKSPPGDGLLLRGVDFARGVPKSALWRCRIELARDGRAGRATWKRLSDIYLEFPMLNGRRLSQSYRYAYFSAGAVLTAPSPFRRVVKLDAHSGELLASWVTAAPHEFVGEPVFVPRPTPEGDTAAAEDFGYLLVLVHDGRHMSNYLAVLDAQTLRLVSRVPLRHYVPTDLHGSWTPVAFAHKPLKPTAAEIFARKRWNEVNSSFSGLGLSVDL</sequence>
<dbReference type="AlphaFoldDB" id="A0AAV9IUB0"/>
<feature type="binding site" evidence="5">
    <location>
        <position position="304"/>
    </location>
    <ligand>
        <name>Fe cation</name>
        <dbReference type="ChEBI" id="CHEBI:24875"/>
        <note>catalytic</note>
    </ligand>
</feature>
<dbReference type="Pfam" id="PF03055">
    <property type="entry name" value="RPE65"/>
    <property type="match status" value="1"/>
</dbReference>
<keyword evidence="8" id="KW-1185">Reference proteome</keyword>
<evidence type="ECO:0000313" key="7">
    <source>
        <dbReference type="EMBL" id="KAK4535824.1"/>
    </source>
</evidence>
<keyword evidence="3" id="KW-0560">Oxidoreductase</keyword>
<dbReference type="InterPro" id="IPR004294">
    <property type="entry name" value="Carotenoid_Oase"/>
</dbReference>
<evidence type="ECO:0000256" key="1">
    <source>
        <dbReference type="ARBA" id="ARBA00006787"/>
    </source>
</evidence>
<dbReference type="PANTHER" id="PTHR10543">
    <property type="entry name" value="BETA-CAROTENE DIOXYGENASE"/>
    <property type="match status" value="1"/>
</dbReference>
<evidence type="ECO:0000256" key="6">
    <source>
        <dbReference type="SAM" id="MobiDB-lite"/>
    </source>
</evidence>
<accession>A0AAV9IUB0</accession>
<organism evidence="7 8">
    <name type="scientific">Cyanidium caldarium</name>
    <name type="common">Red alga</name>
    <dbReference type="NCBI Taxonomy" id="2771"/>
    <lineage>
        <taxon>Eukaryota</taxon>
        <taxon>Rhodophyta</taxon>
        <taxon>Bangiophyceae</taxon>
        <taxon>Cyanidiales</taxon>
        <taxon>Cyanidiaceae</taxon>
        <taxon>Cyanidium</taxon>
    </lineage>
</organism>
<comment type="caution">
    <text evidence="7">The sequence shown here is derived from an EMBL/GenBank/DDBJ whole genome shotgun (WGS) entry which is preliminary data.</text>
</comment>
<evidence type="ECO:0000256" key="3">
    <source>
        <dbReference type="ARBA" id="ARBA00023002"/>
    </source>
</evidence>
<evidence type="ECO:0000313" key="8">
    <source>
        <dbReference type="Proteomes" id="UP001301350"/>
    </source>
</evidence>
<feature type="compositionally biased region" description="Polar residues" evidence="6">
    <location>
        <begin position="57"/>
        <end position="71"/>
    </location>
</feature>
<evidence type="ECO:0000256" key="4">
    <source>
        <dbReference type="ARBA" id="ARBA00023004"/>
    </source>
</evidence>
<proteinExistence type="inferred from homology"/>
<feature type="binding site" evidence="5">
    <location>
        <position position="373"/>
    </location>
    <ligand>
        <name>Fe cation</name>
        <dbReference type="ChEBI" id="CHEBI:24875"/>
        <note>catalytic</note>
    </ligand>
</feature>
<dbReference type="EMBL" id="JANCYW010000006">
    <property type="protein sequence ID" value="KAK4535824.1"/>
    <property type="molecule type" value="Genomic_DNA"/>
</dbReference>
<gene>
    <name evidence="7" type="ORF">CDCA_CDCA06G1849</name>
</gene>
<keyword evidence="2 5" id="KW-0479">Metal-binding</keyword>
<dbReference type="GO" id="GO:0016121">
    <property type="term" value="P:carotene catabolic process"/>
    <property type="evidence" value="ECO:0007669"/>
    <property type="project" value="TreeGrafter"/>
</dbReference>
<evidence type="ECO:0000256" key="2">
    <source>
        <dbReference type="ARBA" id="ARBA00022723"/>
    </source>
</evidence>
<feature type="binding site" evidence="5">
    <location>
        <position position="252"/>
    </location>
    <ligand>
        <name>Fe cation</name>
        <dbReference type="ChEBI" id="CHEBI:24875"/>
        <note>catalytic</note>
    </ligand>
</feature>
<evidence type="ECO:0000256" key="5">
    <source>
        <dbReference type="PIRSR" id="PIRSR604294-1"/>
    </source>
</evidence>
<reference evidence="7 8" key="1">
    <citation type="submission" date="2022-07" db="EMBL/GenBank/DDBJ databases">
        <title>Genome-wide signatures of adaptation to extreme environments.</title>
        <authorList>
            <person name="Cho C.H."/>
            <person name="Yoon H.S."/>
        </authorList>
    </citation>
    <scope>NUCLEOTIDE SEQUENCE [LARGE SCALE GENOMIC DNA]</scope>
    <source>
        <strain evidence="7 8">DBV 063 E5</strain>
    </source>
</reference>
<comment type="cofactor">
    <cofactor evidence="5">
        <name>Fe(2+)</name>
        <dbReference type="ChEBI" id="CHEBI:29033"/>
    </cofactor>
    <text evidence="5">Binds 1 Fe(2+) ion per subunit.</text>
</comment>
<dbReference type="GO" id="GO:0010436">
    <property type="term" value="F:carotenoid dioxygenase activity"/>
    <property type="evidence" value="ECO:0007669"/>
    <property type="project" value="TreeGrafter"/>
</dbReference>
<dbReference type="PANTHER" id="PTHR10543:SF89">
    <property type="entry name" value="CAROTENOID 9,10(9',10')-CLEAVAGE DIOXYGENASE 1"/>
    <property type="match status" value="1"/>
</dbReference>
<keyword evidence="4 5" id="KW-0408">Iron</keyword>